<accession>A0AAD1R2X2</accession>
<evidence type="ECO:0000313" key="3">
    <source>
        <dbReference type="EMBL" id="CAH2222287.1"/>
    </source>
</evidence>
<dbReference type="Pfam" id="PF07744">
    <property type="entry name" value="SPOC"/>
    <property type="match status" value="1"/>
</dbReference>
<evidence type="ECO:0000256" key="1">
    <source>
        <dbReference type="SAM" id="MobiDB-lite"/>
    </source>
</evidence>
<keyword evidence="4" id="KW-1185">Reference proteome</keyword>
<dbReference type="PANTHER" id="PTHR11477:SF52">
    <property type="entry name" value="SPOC DOMAIN-CONTAINING PROTEIN 1 ISOFORM X1"/>
    <property type="match status" value="1"/>
</dbReference>
<protein>
    <submittedName>
        <fullName evidence="3">SPOC domain-containing 1</fullName>
    </submittedName>
</protein>
<dbReference type="PANTHER" id="PTHR11477">
    <property type="entry name" value="TRANSCRIPTION FACTOR S-II ZINC FINGER DOMAIN-CONTAINING PROTEIN"/>
    <property type="match status" value="1"/>
</dbReference>
<dbReference type="GO" id="GO:0005634">
    <property type="term" value="C:nucleus"/>
    <property type="evidence" value="ECO:0007669"/>
    <property type="project" value="TreeGrafter"/>
</dbReference>
<sequence length="602" mass="68529">MLSCFPLPDKNTHKRKKRTGEKEKLQTAYLQIVELCPEDVRVTTVQTLFDTLLRRVRETPDLHVLDESVRGVAENVEQEIFKLFLCTDSRYKNKYRSLLFNLKDPKNQILFRRVVLGEITPQCLVLMSATEMAAQELANWRIQERKHALELIEKEERQPYQIQMTKLTHKGLIEIDTMPDQNLTLEDLSDSVWQPQDSQQDCISEKMDTTSQHKSHLLDQNCLICKGLINPPGDADLSQWVITKKPEKIWKHHITDGNQHSSCIEKKNKKLYDPDTRLTDPADSSVWKGFLHMFSIKQFKVTAMPVSGYSSHLCQDLPKVLTSEGCILPESVWEYVDRIWPECTKDMCVIRLNPRTSSDAVSYARLYSYLNRKLRYAIIRSHGMEAFLVPLPAGQPIPQRLRPLGGPGLEDNHPILLLILLLPSHPSWTAYPKKSSKKHKEGLDIPDDIFSDILADVEREERQMAEQGLPPPGFPNFEQWNQNSEDTGEEVGMPEIMNMLQNLSNGLQFPGEFSGIIGESQGANIMPPLHVPNAVPSGLPYPSFPLYPEAAYPGWHGMLPPTHAVNPLPIDPANLFSYPLSQIIPPNFLPDQHFTAGPQPFT</sequence>
<evidence type="ECO:0000313" key="4">
    <source>
        <dbReference type="Proteomes" id="UP001295444"/>
    </source>
</evidence>
<dbReference type="SUPFAM" id="SSF46942">
    <property type="entry name" value="Elongation factor TFIIS domain 2"/>
    <property type="match status" value="1"/>
</dbReference>
<organism evidence="3 4">
    <name type="scientific">Pelobates cultripes</name>
    <name type="common">Western spadefoot toad</name>
    <dbReference type="NCBI Taxonomy" id="61616"/>
    <lineage>
        <taxon>Eukaryota</taxon>
        <taxon>Metazoa</taxon>
        <taxon>Chordata</taxon>
        <taxon>Craniata</taxon>
        <taxon>Vertebrata</taxon>
        <taxon>Euteleostomi</taxon>
        <taxon>Amphibia</taxon>
        <taxon>Batrachia</taxon>
        <taxon>Anura</taxon>
        <taxon>Pelobatoidea</taxon>
        <taxon>Pelobatidae</taxon>
        <taxon>Pelobates</taxon>
    </lineage>
</organism>
<dbReference type="EMBL" id="OW240912">
    <property type="protein sequence ID" value="CAH2222287.1"/>
    <property type="molecule type" value="Genomic_DNA"/>
</dbReference>
<feature type="region of interest" description="Disordered" evidence="1">
    <location>
        <begin position="1"/>
        <end position="20"/>
    </location>
</feature>
<reference evidence="3" key="1">
    <citation type="submission" date="2022-03" db="EMBL/GenBank/DDBJ databases">
        <authorList>
            <person name="Alioto T."/>
            <person name="Alioto T."/>
            <person name="Gomez Garrido J."/>
        </authorList>
    </citation>
    <scope>NUCLEOTIDE SEQUENCE</scope>
</reference>
<dbReference type="Proteomes" id="UP001295444">
    <property type="component" value="Chromosome 01"/>
</dbReference>
<dbReference type="SMART" id="SM00510">
    <property type="entry name" value="TFS2M"/>
    <property type="match status" value="1"/>
</dbReference>
<dbReference type="GO" id="GO:0006351">
    <property type="term" value="P:DNA-templated transcription"/>
    <property type="evidence" value="ECO:0007669"/>
    <property type="project" value="InterPro"/>
</dbReference>
<dbReference type="PROSITE" id="PS51321">
    <property type="entry name" value="TFIIS_CENTRAL"/>
    <property type="match status" value="1"/>
</dbReference>
<dbReference type="InterPro" id="IPR003618">
    <property type="entry name" value="TFIIS_cen_dom"/>
</dbReference>
<dbReference type="InterPro" id="IPR012921">
    <property type="entry name" value="SPOC_C"/>
</dbReference>
<dbReference type="AlphaFoldDB" id="A0AAD1R2X2"/>
<dbReference type="InterPro" id="IPR036575">
    <property type="entry name" value="TFIIS_cen_dom_sf"/>
</dbReference>
<evidence type="ECO:0000259" key="2">
    <source>
        <dbReference type="PROSITE" id="PS51321"/>
    </source>
</evidence>
<dbReference type="Gene3D" id="1.10.472.30">
    <property type="entry name" value="Transcription elongation factor S-II, central domain"/>
    <property type="match status" value="1"/>
</dbReference>
<dbReference type="Pfam" id="PF07500">
    <property type="entry name" value="TFIIS_M"/>
    <property type="match status" value="1"/>
</dbReference>
<proteinExistence type="predicted"/>
<feature type="domain" description="TFIIS central" evidence="2">
    <location>
        <begin position="40"/>
        <end position="160"/>
    </location>
</feature>
<name>A0AAD1R2X2_PELCU</name>
<gene>
    <name evidence="3" type="ORF">PECUL_23A052452</name>
</gene>